<dbReference type="GO" id="GO:0015562">
    <property type="term" value="F:efflux transmembrane transporter activity"/>
    <property type="evidence" value="ECO:0007669"/>
    <property type="project" value="InterPro"/>
</dbReference>
<dbReference type="InterPro" id="IPR051906">
    <property type="entry name" value="TolC-like"/>
</dbReference>
<keyword evidence="4" id="KW-1134">Transmembrane beta strand</keyword>
<organism evidence="9 10">
    <name type="scientific">Arsenicibacter rosenii</name>
    <dbReference type="NCBI Taxonomy" id="1750698"/>
    <lineage>
        <taxon>Bacteria</taxon>
        <taxon>Pseudomonadati</taxon>
        <taxon>Bacteroidota</taxon>
        <taxon>Cytophagia</taxon>
        <taxon>Cytophagales</taxon>
        <taxon>Spirosomataceae</taxon>
        <taxon>Arsenicibacter</taxon>
    </lineage>
</organism>
<name>A0A1S2VBD3_9BACT</name>
<keyword evidence="5" id="KW-0812">Transmembrane</keyword>
<comment type="caution">
    <text evidence="9">The sequence shown here is derived from an EMBL/GenBank/DDBJ whole genome shotgun (WGS) entry which is preliminary data.</text>
</comment>
<reference evidence="9 10" key="1">
    <citation type="submission" date="2016-10" db="EMBL/GenBank/DDBJ databases">
        <title>Arsenicibacter rosenii gen. nov., sp. nov., an efficient arsenic-methylating bacterium isolated from an arsenic-contaminated paddy soil.</title>
        <authorList>
            <person name="Huang K."/>
        </authorList>
    </citation>
    <scope>NUCLEOTIDE SEQUENCE [LARGE SCALE GENOMIC DNA]</scope>
    <source>
        <strain evidence="9 10">SM-1</strain>
    </source>
</reference>
<sequence>MKYTAWSLLFLLPAIAYSQQQPTPVQRALQRTETVASVPQLGEQLTLKDAITMALEKDYQIKVAKTQEQIARNNRIPGNAGLLPVVTGNVNSNGSLQNLNQGFLDNIRPRQTANGVFNRTGVFGVTGTYTLFNGFSNFITYDQLGDLVKISEVNTRLNIETTIANVATAYYDVVRQLQQILALRQALSISRERLDLAKANYEVGTRSKVDFLSAQVDYNADSSALVSQEQTLRNAKILLNSLIVRDPSTEFAVRDTILVKTDLAADQLRQSLFENNPLLVNAKLNRRVADRNTQIARASRLPTVNLQTAYNYTRIDNQGGFGIGNARNTGLTYNIQAAIPIFNGGNIKRTIANAKANELIAEYQEADQKVLLQQAFDQTYTQYRNSLTLLNLEVQNYQIAIQNIDIAYERYRVGNSTAVEFRDVQRNAVAAQARLINAEYAAKAAEIELLRLSSTIAQGL</sequence>
<feature type="signal peptide" evidence="8">
    <location>
        <begin position="1"/>
        <end position="18"/>
    </location>
</feature>
<accession>A0A1S2VBD3</accession>
<keyword evidence="6" id="KW-0472">Membrane</keyword>
<evidence type="ECO:0000256" key="7">
    <source>
        <dbReference type="ARBA" id="ARBA00023237"/>
    </source>
</evidence>
<keyword evidence="7" id="KW-0998">Cell outer membrane</keyword>
<keyword evidence="8" id="KW-0732">Signal</keyword>
<dbReference type="RefSeq" id="WP_071506368.1">
    <property type="nucleotide sequence ID" value="NZ_MORL01000030.1"/>
</dbReference>
<evidence type="ECO:0000256" key="2">
    <source>
        <dbReference type="ARBA" id="ARBA00007613"/>
    </source>
</evidence>
<dbReference type="Proteomes" id="UP000181790">
    <property type="component" value="Unassembled WGS sequence"/>
</dbReference>
<evidence type="ECO:0000256" key="5">
    <source>
        <dbReference type="ARBA" id="ARBA00022692"/>
    </source>
</evidence>
<evidence type="ECO:0000256" key="4">
    <source>
        <dbReference type="ARBA" id="ARBA00022452"/>
    </source>
</evidence>
<evidence type="ECO:0000256" key="6">
    <source>
        <dbReference type="ARBA" id="ARBA00023136"/>
    </source>
</evidence>
<keyword evidence="3" id="KW-0813">Transport</keyword>
<evidence type="ECO:0000256" key="1">
    <source>
        <dbReference type="ARBA" id="ARBA00004442"/>
    </source>
</evidence>
<protein>
    <submittedName>
        <fullName evidence="9">Transporter</fullName>
    </submittedName>
</protein>
<evidence type="ECO:0000256" key="3">
    <source>
        <dbReference type="ARBA" id="ARBA00022448"/>
    </source>
</evidence>
<dbReference type="OrthoDB" id="9771205at2"/>
<dbReference type="GO" id="GO:0015288">
    <property type="term" value="F:porin activity"/>
    <property type="evidence" value="ECO:0007669"/>
    <property type="project" value="TreeGrafter"/>
</dbReference>
<comment type="subcellular location">
    <subcellularLocation>
        <location evidence="1">Cell outer membrane</location>
    </subcellularLocation>
</comment>
<proteinExistence type="inferred from homology"/>
<dbReference type="Gene3D" id="1.20.1600.10">
    <property type="entry name" value="Outer membrane efflux proteins (OEP)"/>
    <property type="match status" value="1"/>
</dbReference>
<dbReference type="Pfam" id="PF02321">
    <property type="entry name" value="OEP"/>
    <property type="match status" value="2"/>
</dbReference>
<evidence type="ECO:0000313" key="10">
    <source>
        <dbReference type="Proteomes" id="UP000181790"/>
    </source>
</evidence>
<keyword evidence="10" id="KW-1185">Reference proteome</keyword>
<dbReference type="GO" id="GO:0009279">
    <property type="term" value="C:cell outer membrane"/>
    <property type="evidence" value="ECO:0007669"/>
    <property type="project" value="UniProtKB-SubCell"/>
</dbReference>
<dbReference type="SUPFAM" id="SSF56954">
    <property type="entry name" value="Outer membrane efflux proteins (OEP)"/>
    <property type="match status" value="1"/>
</dbReference>
<comment type="similarity">
    <text evidence="2">Belongs to the outer membrane factor (OMF) (TC 1.B.17) family.</text>
</comment>
<dbReference type="PANTHER" id="PTHR30026:SF20">
    <property type="entry name" value="OUTER MEMBRANE PROTEIN TOLC"/>
    <property type="match status" value="1"/>
</dbReference>
<feature type="chain" id="PRO_5010353169" evidence="8">
    <location>
        <begin position="19"/>
        <end position="460"/>
    </location>
</feature>
<dbReference type="AlphaFoldDB" id="A0A1S2VBD3"/>
<gene>
    <name evidence="9" type="ORF">BLX24_27070</name>
</gene>
<dbReference type="InterPro" id="IPR003423">
    <property type="entry name" value="OMP_efflux"/>
</dbReference>
<evidence type="ECO:0000313" key="9">
    <source>
        <dbReference type="EMBL" id="OIN56013.1"/>
    </source>
</evidence>
<dbReference type="PANTHER" id="PTHR30026">
    <property type="entry name" value="OUTER MEMBRANE PROTEIN TOLC"/>
    <property type="match status" value="1"/>
</dbReference>
<evidence type="ECO:0000256" key="8">
    <source>
        <dbReference type="SAM" id="SignalP"/>
    </source>
</evidence>
<dbReference type="EMBL" id="MORL01000030">
    <property type="protein sequence ID" value="OIN56013.1"/>
    <property type="molecule type" value="Genomic_DNA"/>
</dbReference>
<dbReference type="GO" id="GO:1990281">
    <property type="term" value="C:efflux pump complex"/>
    <property type="evidence" value="ECO:0007669"/>
    <property type="project" value="TreeGrafter"/>
</dbReference>